<dbReference type="STRING" id="1165861.A0A0L0VZ60"/>
<evidence type="ECO:0000313" key="2">
    <source>
        <dbReference type="Proteomes" id="UP000054564"/>
    </source>
</evidence>
<dbReference type="AlphaFoldDB" id="A0A0L0VZ60"/>
<name>A0A0L0VZ60_9BASI</name>
<organism evidence="1 2">
    <name type="scientific">Puccinia striiformis f. sp. tritici PST-78</name>
    <dbReference type="NCBI Taxonomy" id="1165861"/>
    <lineage>
        <taxon>Eukaryota</taxon>
        <taxon>Fungi</taxon>
        <taxon>Dikarya</taxon>
        <taxon>Basidiomycota</taxon>
        <taxon>Pucciniomycotina</taxon>
        <taxon>Pucciniomycetes</taxon>
        <taxon>Pucciniales</taxon>
        <taxon>Pucciniaceae</taxon>
        <taxon>Puccinia</taxon>
    </lineage>
</organism>
<keyword evidence="2" id="KW-1185">Reference proteome</keyword>
<accession>A0A0L0VZ60</accession>
<protein>
    <submittedName>
        <fullName evidence="1">Uncharacterized protein</fullName>
    </submittedName>
</protein>
<dbReference type="Proteomes" id="UP000054564">
    <property type="component" value="Unassembled WGS sequence"/>
</dbReference>
<gene>
    <name evidence="1" type="ORF">PSTG_02476</name>
</gene>
<reference evidence="2" key="1">
    <citation type="submission" date="2014-03" db="EMBL/GenBank/DDBJ databases">
        <title>The Genome Sequence of Puccinia striiformis f. sp. tritici PST-78.</title>
        <authorList>
            <consortium name="The Broad Institute Genome Sequencing Platform"/>
            <person name="Cuomo C."/>
            <person name="Hulbert S."/>
            <person name="Chen X."/>
            <person name="Walker B."/>
            <person name="Young S.K."/>
            <person name="Zeng Q."/>
            <person name="Gargeya S."/>
            <person name="Fitzgerald M."/>
            <person name="Haas B."/>
            <person name="Abouelleil A."/>
            <person name="Alvarado L."/>
            <person name="Arachchi H.M."/>
            <person name="Berlin A.M."/>
            <person name="Chapman S.B."/>
            <person name="Goldberg J."/>
            <person name="Griggs A."/>
            <person name="Gujja S."/>
            <person name="Hansen M."/>
            <person name="Howarth C."/>
            <person name="Imamovic A."/>
            <person name="Larimer J."/>
            <person name="McCowan C."/>
            <person name="Montmayeur A."/>
            <person name="Murphy C."/>
            <person name="Neiman D."/>
            <person name="Pearson M."/>
            <person name="Priest M."/>
            <person name="Roberts A."/>
            <person name="Saif S."/>
            <person name="Shea T."/>
            <person name="Sisk P."/>
            <person name="Sykes S."/>
            <person name="Wortman J."/>
            <person name="Nusbaum C."/>
            <person name="Birren B."/>
        </authorList>
    </citation>
    <scope>NUCLEOTIDE SEQUENCE [LARGE SCALE GENOMIC DNA]</scope>
    <source>
        <strain evidence="2">race PST-78</strain>
    </source>
</reference>
<sequence>MQLADGLSLETFERVSSILKDFNYAGPLAIGSNQMVYLKSLQAHNGFLNGAQGGDLKFDSLENLKEITNHITLKNQDKETSTYIIETHKQVLHLCNQAVKEIRD</sequence>
<comment type="caution">
    <text evidence="1">The sequence shown here is derived from an EMBL/GenBank/DDBJ whole genome shotgun (WGS) entry which is preliminary data.</text>
</comment>
<dbReference type="EMBL" id="AJIL01000012">
    <property type="protein sequence ID" value="KNF04566.1"/>
    <property type="molecule type" value="Genomic_DNA"/>
</dbReference>
<proteinExistence type="predicted"/>
<evidence type="ECO:0000313" key="1">
    <source>
        <dbReference type="EMBL" id="KNF04566.1"/>
    </source>
</evidence>